<dbReference type="AlphaFoldDB" id="A0A2S6N5W5"/>
<evidence type="ECO:0000313" key="2">
    <source>
        <dbReference type="EMBL" id="PPQ29992.1"/>
    </source>
</evidence>
<sequence>MEIWLAPFAALFTQPSWLNALALATGALLCLNRRTVCAALRAVDGASDQGFSRFHRFLSRGAWSGLQGSRILLGLLVKAFVPDGQPLVIGVDDSIERRRGDKIRDKGIYRDPVRSSRGFFVKVEGLRWLSFHLLAKPGFARRTWAKLAKVPSATPKECQMRACHS</sequence>
<dbReference type="Proteomes" id="UP000239724">
    <property type="component" value="Unassembled WGS sequence"/>
</dbReference>
<organism evidence="2 3">
    <name type="scientific">Rhodopila globiformis</name>
    <name type="common">Rhodopseudomonas globiformis</name>
    <dbReference type="NCBI Taxonomy" id="1071"/>
    <lineage>
        <taxon>Bacteria</taxon>
        <taxon>Pseudomonadati</taxon>
        <taxon>Pseudomonadota</taxon>
        <taxon>Alphaproteobacteria</taxon>
        <taxon>Acetobacterales</taxon>
        <taxon>Acetobacteraceae</taxon>
        <taxon>Rhodopila</taxon>
    </lineage>
</organism>
<dbReference type="EMBL" id="NHRY01000219">
    <property type="protein sequence ID" value="PPQ29992.1"/>
    <property type="molecule type" value="Genomic_DNA"/>
</dbReference>
<comment type="caution">
    <text evidence="2">The sequence shown here is derived from an EMBL/GenBank/DDBJ whole genome shotgun (WGS) entry which is preliminary data.</text>
</comment>
<feature type="domain" description="Transposase IS701-like DDE" evidence="1">
    <location>
        <begin position="8"/>
        <end position="105"/>
    </location>
</feature>
<dbReference type="OrthoDB" id="53473at2"/>
<dbReference type="InterPro" id="IPR038721">
    <property type="entry name" value="IS701-like_DDE_dom"/>
</dbReference>
<evidence type="ECO:0000259" key="1">
    <source>
        <dbReference type="Pfam" id="PF13546"/>
    </source>
</evidence>
<evidence type="ECO:0000313" key="3">
    <source>
        <dbReference type="Proteomes" id="UP000239724"/>
    </source>
</evidence>
<proteinExistence type="predicted"/>
<accession>A0A2S6N5W5</accession>
<keyword evidence="3" id="KW-1185">Reference proteome</keyword>
<reference evidence="2 3" key="1">
    <citation type="journal article" date="2018" name="Arch. Microbiol.">
        <title>New insights into the metabolic potential of the phototrophic purple bacterium Rhodopila globiformis DSM 161(T) from its draft genome sequence and evidence for a vanadium-dependent nitrogenase.</title>
        <authorList>
            <person name="Imhoff J.F."/>
            <person name="Rahn T."/>
            <person name="Kunzel S."/>
            <person name="Neulinger S.C."/>
        </authorList>
    </citation>
    <scope>NUCLEOTIDE SEQUENCE [LARGE SCALE GENOMIC DNA]</scope>
    <source>
        <strain evidence="2 3">DSM 161</strain>
    </source>
</reference>
<dbReference type="Pfam" id="PF13546">
    <property type="entry name" value="DDE_5"/>
    <property type="match status" value="1"/>
</dbReference>
<gene>
    <name evidence="2" type="ORF">CCS01_20280</name>
</gene>
<name>A0A2S6N5W5_RHOGL</name>
<protein>
    <recommendedName>
        <fullName evidence="1">Transposase IS701-like DDE domain-containing protein</fullName>
    </recommendedName>
</protein>